<protein>
    <submittedName>
        <fullName evidence="2">Uncharacterized protein</fullName>
    </submittedName>
</protein>
<evidence type="ECO:0000256" key="1">
    <source>
        <dbReference type="SAM" id="MobiDB-lite"/>
    </source>
</evidence>
<reference evidence="2 3" key="1">
    <citation type="journal article" date="2015" name="Genome Biol. Evol.">
        <title>Comparative Genomics of a Bacterivorous Green Alga Reveals Evolutionary Causalities and Consequences of Phago-Mixotrophic Mode of Nutrition.</title>
        <authorList>
            <person name="Burns J.A."/>
            <person name="Paasch A."/>
            <person name="Narechania A."/>
            <person name="Kim E."/>
        </authorList>
    </citation>
    <scope>NUCLEOTIDE SEQUENCE [LARGE SCALE GENOMIC DNA]</scope>
    <source>
        <strain evidence="2 3">PLY_AMNH</strain>
    </source>
</reference>
<dbReference type="Proteomes" id="UP001190700">
    <property type="component" value="Unassembled WGS sequence"/>
</dbReference>
<dbReference type="AlphaFoldDB" id="A0AAE0GWV4"/>
<feature type="region of interest" description="Disordered" evidence="1">
    <location>
        <begin position="379"/>
        <end position="426"/>
    </location>
</feature>
<evidence type="ECO:0000313" key="3">
    <source>
        <dbReference type="Proteomes" id="UP001190700"/>
    </source>
</evidence>
<accession>A0AAE0GWV4</accession>
<gene>
    <name evidence="2" type="ORF">CYMTET_6540</name>
</gene>
<keyword evidence="3" id="KW-1185">Reference proteome</keyword>
<organism evidence="2 3">
    <name type="scientific">Cymbomonas tetramitiformis</name>
    <dbReference type="NCBI Taxonomy" id="36881"/>
    <lineage>
        <taxon>Eukaryota</taxon>
        <taxon>Viridiplantae</taxon>
        <taxon>Chlorophyta</taxon>
        <taxon>Pyramimonadophyceae</taxon>
        <taxon>Pyramimonadales</taxon>
        <taxon>Pyramimonadaceae</taxon>
        <taxon>Cymbomonas</taxon>
    </lineage>
</organism>
<feature type="region of interest" description="Disordered" evidence="1">
    <location>
        <begin position="1"/>
        <end position="23"/>
    </location>
</feature>
<comment type="caution">
    <text evidence="2">The sequence shown here is derived from an EMBL/GenBank/DDBJ whole genome shotgun (WGS) entry which is preliminary data.</text>
</comment>
<name>A0AAE0GWV4_9CHLO</name>
<proteinExistence type="predicted"/>
<sequence length="502" mass="56995">MATLRSSPPKHSFTFTPSWTADDPWPLSPGKTVLRYTIEQDEEIRNLESSVRTKEYQGAYKAEMKLLDEKKASTQSVDLEDREEVMRICQFYVEFLSWCDICDLKQICAFQGPVFEGMTIYEGENILVKLHFFTKPEETEVHNHSRSFWSYCIAGRYENTIYSLQESTDSILWESSKCDDGPPSTPKKRVGEKLTISTSYSHQRGLIYYIHDSTFHTVKGCQDKRVMTLVVQGKHKTKKTSIIRPDDKGITGNFVPKTRPSPEEAERIKTDILQAAREAGEGETQAMPKICVDMLKRLIIGGLNLAKLLVGENVNREYTEAAFDALQASRQKRQSNFANEMRRAIEVHKSRSDTVTKAAFAIQSGALDRLHELFSQEFGDSMHLPGRGPGHGRGRGRGSDSRRGPSLKGNWGRGADSPRRHTRPRQRTLFLEVKAADGRPYLWSEPDHFGGQDVRKRQRLFSGEALIRLFEEKAGLKEKTYALSTFKIGSVEVISNGQERVC</sequence>
<feature type="region of interest" description="Disordered" evidence="1">
    <location>
        <begin position="243"/>
        <end position="263"/>
    </location>
</feature>
<dbReference type="EMBL" id="LGRX02001594">
    <property type="protein sequence ID" value="KAK3285865.1"/>
    <property type="molecule type" value="Genomic_DNA"/>
</dbReference>
<evidence type="ECO:0000313" key="2">
    <source>
        <dbReference type="EMBL" id="KAK3285865.1"/>
    </source>
</evidence>